<feature type="domain" description="EF-hand" evidence="4">
    <location>
        <begin position="119"/>
        <end position="154"/>
    </location>
</feature>
<evidence type="ECO:0000313" key="6">
    <source>
        <dbReference type="RefSeq" id="XP_022157783.1"/>
    </source>
</evidence>
<protein>
    <submittedName>
        <fullName evidence="6">Probable calcium-binding protein CML25</fullName>
    </submittedName>
</protein>
<dbReference type="InterPro" id="IPR002048">
    <property type="entry name" value="EF_hand_dom"/>
</dbReference>
<keyword evidence="1" id="KW-0479">Metal-binding</keyword>
<evidence type="ECO:0000256" key="2">
    <source>
        <dbReference type="ARBA" id="ARBA00022737"/>
    </source>
</evidence>
<feature type="non-terminal residue" evidence="6">
    <location>
        <position position="191"/>
    </location>
</feature>
<keyword evidence="3" id="KW-0106">Calcium</keyword>
<dbReference type="PANTHER" id="PTHR10891">
    <property type="entry name" value="EF-HAND CALCIUM-BINDING DOMAIN CONTAINING PROTEIN"/>
    <property type="match status" value="1"/>
</dbReference>
<dbReference type="PROSITE" id="PS50222">
    <property type="entry name" value="EF_HAND_2"/>
    <property type="match status" value="4"/>
</dbReference>
<dbReference type="RefSeq" id="XP_022157783.1">
    <property type="nucleotide sequence ID" value="XM_022302091.1"/>
</dbReference>
<evidence type="ECO:0000313" key="5">
    <source>
        <dbReference type="Proteomes" id="UP000504603"/>
    </source>
</evidence>
<dbReference type="GeneID" id="111024405"/>
<dbReference type="PROSITE" id="PS00018">
    <property type="entry name" value="EF_HAND_1"/>
    <property type="match status" value="4"/>
</dbReference>
<dbReference type="Pfam" id="PF13499">
    <property type="entry name" value="EF-hand_7"/>
    <property type="match status" value="2"/>
</dbReference>
<keyword evidence="2" id="KW-0677">Repeat</keyword>
<reference evidence="6" key="1">
    <citation type="submission" date="2025-08" db="UniProtKB">
        <authorList>
            <consortium name="RefSeq"/>
        </authorList>
    </citation>
    <scope>IDENTIFICATION</scope>
</reference>
<dbReference type="SUPFAM" id="SSF47473">
    <property type="entry name" value="EF-hand"/>
    <property type="match status" value="1"/>
</dbReference>
<proteinExistence type="predicted"/>
<sequence>MGFRSLFYRKKKSYASIKSPIVVSTASARLGSRSSSANSQQSQSQSQIAELEEVFKKFDVNGDGKISSAELGSIMSSLGHRATEEDLAKMIEEFDADGDGFIDLNEFVELNTKEIDPEELLENLREAFSVYDIDGNGSISAEELHEVLRSLGDDCTVDDCRQMISAVDSNGDGMISFDEFKVMMSTGLSVA</sequence>
<organism evidence="5 6">
    <name type="scientific">Momordica charantia</name>
    <name type="common">Bitter gourd</name>
    <name type="synonym">Balsam pear</name>
    <dbReference type="NCBI Taxonomy" id="3673"/>
    <lineage>
        <taxon>Eukaryota</taxon>
        <taxon>Viridiplantae</taxon>
        <taxon>Streptophyta</taxon>
        <taxon>Embryophyta</taxon>
        <taxon>Tracheophyta</taxon>
        <taxon>Spermatophyta</taxon>
        <taxon>Magnoliopsida</taxon>
        <taxon>eudicotyledons</taxon>
        <taxon>Gunneridae</taxon>
        <taxon>Pentapetalae</taxon>
        <taxon>rosids</taxon>
        <taxon>fabids</taxon>
        <taxon>Cucurbitales</taxon>
        <taxon>Cucurbitaceae</taxon>
        <taxon>Momordiceae</taxon>
        <taxon>Momordica</taxon>
    </lineage>
</organism>
<feature type="domain" description="EF-hand" evidence="4">
    <location>
        <begin position="155"/>
        <end position="190"/>
    </location>
</feature>
<gene>
    <name evidence="6" type="primary">LOC111024405</name>
</gene>
<feature type="domain" description="EF-hand" evidence="4">
    <location>
        <begin position="82"/>
        <end position="117"/>
    </location>
</feature>
<feature type="domain" description="EF-hand" evidence="4">
    <location>
        <begin position="46"/>
        <end position="81"/>
    </location>
</feature>
<dbReference type="Proteomes" id="UP000504603">
    <property type="component" value="Unplaced"/>
</dbReference>
<evidence type="ECO:0000256" key="1">
    <source>
        <dbReference type="ARBA" id="ARBA00022723"/>
    </source>
</evidence>
<dbReference type="FunFam" id="1.10.238.10:FF:000001">
    <property type="entry name" value="Calmodulin 1"/>
    <property type="match status" value="1"/>
</dbReference>
<name>A0A6J1DUB3_MOMCH</name>
<dbReference type="Gene3D" id="1.10.238.10">
    <property type="entry name" value="EF-hand"/>
    <property type="match status" value="2"/>
</dbReference>
<dbReference type="AlphaFoldDB" id="A0A6J1DUB3"/>
<dbReference type="OrthoDB" id="26525at2759"/>
<evidence type="ECO:0000256" key="3">
    <source>
        <dbReference type="ARBA" id="ARBA00022837"/>
    </source>
</evidence>
<evidence type="ECO:0000259" key="4">
    <source>
        <dbReference type="PROSITE" id="PS50222"/>
    </source>
</evidence>
<dbReference type="InterPro" id="IPR018247">
    <property type="entry name" value="EF_Hand_1_Ca_BS"/>
</dbReference>
<accession>A0A6J1DUB3</accession>
<keyword evidence="5" id="KW-1185">Reference proteome</keyword>
<dbReference type="KEGG" id="mcha:111024405"/>
<dbReference type="GO" id="GO:0005509">
    <property type="term" value="F:calcium ion binding"/>
    <property type="evidence" value="ECO:0007669"/>
    <property type="project" value="InterPro"/>
</dbReference>
<dbReference type="InterPro" id="IPR039647">
    <property type="entry name" value="EF_hand_pair_protein_CML-like"/>
</dbReference>
<dbReference type="SMART" id="SM00054">
    <property type="entry name" value="EFh"/>
    <property type="match status" value="4"/>
</dbReference>
<dbReference type="InterPro" id="IPR011992">
    <property type="entry name" value="EF-hand-dom_pair"/>
</dbReference>